<dbReference type="InterPro" id="IPR017395">
    <property type="entry name" value="Chlorophyllase-like"/>
</dbReference>
<evidence type="ECO:0000256" key="1">
    <source>
        <dbReference type="ARBA" id="ARBA00022801"/>
    </source>
</evidence>
<comment type="caution">
    <text evidence="5">The sequence shown here is derived from an EMBL/GenBank/DDBJ whole genome shotgun (WGS) entry which is preliminary data.</text>
</comment>
<keyword evidence="1" id="KW-0378">Hydrolase</keyword>
<keyword evidence="3" id="KW-0443">Lipid metabolism</keyword>
<gene>
    <name evidence="5" type="ORF">Pma05_41310</name>
</gene>
<dbReference type="InterPro" id="IPR029058">
    <property type="entry name" value="AB_hydrolase_fold"/>
</dbReference>
<keyword evidence="4" id="KW-0732">Signal</keyword>
<dbReference type="Pfam" id="PF07224">
    <property type="entry name" value="Chlorophyllase"/>
    <property type="match status" value="1"/>
</dbReference>
<reference evidence="5 6" key="1">
    <citation type="submission" date="2021-01" db="EMBL/GenBank/DDBJ databases">
        <title>Whole genome shotgun sequence of Plantactinospora mayteni NBRC 109088.</title>
        <authorList>
            <person name="Komaki H."/>
            <person name="Tamura T."/>
        </authorList>
    </citation>
    <scope>NUCLEOTIDE SEQUENCE [LARGE SCALE GENOMIC DNA]</scope>
    <source>
        <strain evidence="5 6">NBRC 109088</strain>
    </source>
</reference>
<keyword evidence="6" id="KW-1185">Reference proteome</keyword>
<feature type="signal peptide" evidence="4">
    <location>
        <begin position="1"/>
        <end position="27"/>
    </location>
</feature>
<dbReference type="PANTHER" id="PTHR10272:SF0">
    <property type="entry name" value="PLATELET-ACTIVATING FACTOR ACETYLHYDROLASE"/>
    <property type="match status" value="1"/>
</dbReference>
<feature type="chain" id="PRO_5046457562" description="Alpha/beta hydrolase" evidence="4">
    <location>
        <begin position="28"/>
        <end position="315"/>
    </location>
</feature>
<evidence type="ECO:0000256" key="3">
    <source>
        <dbReference type="ARBA" id="ARBA00023098"/>
    </source>
</evidence>
<dbReference type="EMBL" id="BONX01000026">
    <property type="protein sequence ID" value="GIG97558.1"/>
    <property type="molecule type" value="Genomic_DNA"/>
</dbReference>
<dbReference type="Proteomes" id="UP000621500">
    <property type="component" value="Unassembled WGS sequence"/>
</dbReference>
<dbReference type="PANTHER" id="PTHR10272">
    <property type="entry name" value="PLATELET-ACTIVATING FACTOR ACETYLHYDROLASE"/>
    <property type="match status" value="1"/>
</dbReference>
<evidence type="ECO:0008006" key="7">
    <source>
        <dbReference type="Google" id="ProtNLM"/>
    </source>
</evidence>
<protein>
    <recommendedName>
        <fullName evidence="7">Alpha/beta hydrolase</fullName>
    </recommendedName>
</protein>
<evidence type="ECO:0000256" key="2">
    <source>
        <dbReference type="ARBA" id="ARBA00022963"/>
    </source>
</evidence>
<keyword evidence="2" id="KW-0442">Lipid degradation</keyword>
<evidence type="ECO:0000256" key="4">
    <source>
        <dbReference type="SAM" id="SignalP"/>
    </source>
</evidence>
<proteinExistence type="predicted"/>
<evidence type="ECO:0000313" key="5">
    <source>
        <dbReference type="EMBL" id="GIG97558.1"/>
    </source>
</evidence>
<dbReference type="Gene3D" id="3.40.50.1820">
    <property type="entry name" value="alpha/beta hydrolase"/>
    <property type="match status" value="1"/>
</dbReference>
<accession>A0ABQ4ESB7</accession>
<name>A0ABQ4ESB7_9ACTN</name>
<organism evidence="5 6">
    <name type="scientific">Plantactinospora mayteni</name>
    <dbReference type="NCBI Taxonomy" id="566021"/>
    <lineage>
        <taxon>Bacteria</taxon>
        <taxon>Bacillati</taxon>
        <taxon>Actinomycetota</taxon>
        <taxon>Actinomycetes</taxon>
        <taxon>Micromonosporales</taxon>
        <taxon>Micromonosporaceae</taxon>
        <taxon>Plantactinospora</taxon>
    </lineage>
</organism>
<evidence type="ECO:0000313" key="6">
    <source>
        <dbReference type="Proteomes" id="UP000621500"/>
    </source>
</evidence>
<dbReference type="SUPFAM" id="SSF53474">
    <property type="entry name" value="alpha/beta-Hydrolases"/>
    <property type="match status" value="1"/>
</dbReference>
<sequence length="315" mass="33548">MRVNPRVAGLFVLLLPIALTASGWVVAAPAPAAPPGSAPDRTYAVGVRTLDLGRGTARPLPVTIWYPARDDRPTSSTAGPTVPRRNAPVAAGKFPIVLFSHGLHSLPEFHAPLTTRWAAAGFVVAAPAYPHTKRGARRFDRNDIRRQPGDAWRVIQHVRRLDQVSGDQFAGHLAVTRIGAVGHSAGGYTTAGLFAPGHSEWLRGGIVIGGAGMPGATFGGPPAPLLFVHGDADRVVPVARGRDAFRRVPWPKAFLTVRGQGHGEYLIPGRRGFAQTMAATTEFLRWTLYGDVRARRDLPTGATSPGTTVFANRLG</sequence>